<feature type="transmembrane region" description="Helical" evidence="1">
    <location>
        <begin position="48"/>
        <end position="68"/>
    </location>
</feature>
<feature type="transmembrane region" description="Helical" evidence="1">
    <location>
        <begin position="20"/>
        <end position="42"/>
    </location>
</feature>
<keyword evidence="1" id="KW-1133">Transmembrane helix</keyword>
<protein>
    <recommendedName>
        <fullName evidence="4">O-antigen polysaccharide polymerase Wzy</fullName>
    </recommendedName>
</protein>
<feature type="transmembrane region" description="Helical" evidence="1">
    <location>
        <begin position="461"/>
        <end position="478"/>
    </location>
</feature>
<feature type="transmembrane region" description="Helical" evidence="1">
    <location>
        <begin position="119"/>
        <end position="142"/>
    </location>
</feature>
<feature type="transmembrane region" description="Helical" evidence="1">
    <location>
        <begin position="162"/>
        <end position="180"/>
    </location>
</feature>
<dbReference type="RefSeq" id="WP_190419333.1">
    <property type="nucleotide sequence ID" value="NZ_JAMPKK010000030.1"/>
</dbReference>
<evidence type="ECO:0000313" key="3">
    <source>
        <dbReference type="Proteomes" id="UP001442494"/>
    </source>
</evidence>
<sequence length="512" mass="57615">MPLQSSRSPLLSRQAKKYHLLILPFVLVAITLLCIVFFPSSIPSGDRWLIFADGLGICILCSWAFLRSPLQSIDIFKPQLLYRAIIFVYYGLPTILFASSGSYGPDKKFTLIFVRNAEIAKYTATYLFLFTLVTLVAFDIGVKISQKSLGKIGWPLNISSSYFKWLFSLYLLLVIPIRSFQVFSGAYIFETGVFNKIPAWWALLNYPAILITFVAEMYCLILAYAPRYRTFARLSIAVLMFSEQYLVAFVSSSKQSLLLVTLNLLLVLRISQAISFFQIILLTTGTALVFAPLTLIVRYMDVRYLRSLNLFDALSFVGKTMVDTIKSNYFSIGDYLALSITSLSKRTDGFRTAARSIDIAMNHLEPAGGATVMAGFYNLVPSFLWPERNELTRNVVHFTTVFFDRTGEDAHIGIAISQAAEWYYNFGYYGGLIACAVFALSIGFILGAIYGSPEEGKKNNLFFFGLVIYLPIATQFLFLDLPLFTSLANGIRYTIIGAIFYFLLSITQKKTQ</sequence>
<proteinExistence type="predicted"/>
<feature type="transmembrane region" description="Helical" evidence="1">
    <location>
        <begin position="245"/>
        <end position="268"/>
    </location>
</feature>
<gene>
    <name evidence="2" type="ORF">NDI37_14495</name>
</gene>
<keyword evidence="3" id="KW-1185">Reference proteome</keyword>
<feature type="transmembrane region" description="Helical" evidence="1">
    <location>
        <begin position="200"/>
        <end position="224"/>
    </location>
</feature>
<evidence type="ECO:0000256" key="1">
    <source>
        <dbReference type="SAM" id="Phobius"/>
    </source>
</evidence>
<organism evidence="2 3">
    <name type="scientific">Funiculus sociatus GB2-A5</name>
    <dbReference type="NCBI Taxonomy" id="2933946"/>
    <lineage>
        <taxon>Bacteria</taxon>
        <taxon>Bacillati</taxon>
        <taxon>Cyanobacteriota</taxon>
        <taxon>Cyanophyceae</taxon>
        <taxon>Coleofasciculales</taxon>
        <taxon>Coleofasciculaceae</taxon>
        <taxon>Funiculus</taxon>
    </lineage>
</organism>
<reference evidence="2 3" key="1">
    <citation type="submission" date="2022-04" db="EMBL/GenBank/DDBJ databases">
        <title>Positive selection, recombination, and allopatry shape intraspecific diversity of widespread and dominant cyanobacteria.</title>
        <authorList>
            <person name="Wei J."/>
            <person name="Shu W."/>
            <person name="Hu C."/>
        </authorList>
    </citation>
    <scope>NUCLEOTIDE SEQUENCE [LARGE SCALE GENOMIC DNA]</scope>
    <source>
        <strain evidence="2 3">GB2-A5</strain>
    </source>
</reference>
<evidence type="ECO:0000313" key="2">
    <source>
        <dbReference type="EMBL" id="MEP0865676.1"/>
    </source>
</evidence>
<accession>A0ABV0JQD7</accession>
<dbReference type="EMBL" id="JAMPKK010000030">
    <property type="protein sequence ID" value="MEP0865676.1"/>
    <property type="molecule type" value="Genomic_DNA"/>
</dbReference>
<feature type="transmembrane region" description="Helical" evidence="1">
    <location>
        <begin position="367"/>
        <end position="385"/>
    </location>
</feature>
<feature type="transmembrane region" description="Helical" evidence="1">
    <location>
        <begin position="80"/>
        <end position="99"/>
    </location>
</feature>
<comment type="caution">
    <text evidence="2">The sequence shown here is derived from an EMBL/GenBank/DDBJ whole genome shotgun (WGS) entry which is preliminary data.</text>
</comment>
<evidence type="ECO:0008006" key="4">
    <source>
        <dbReference type="Google" id="ProtNLM"/>
    </source>
</evidence>
<name>A0ABV0JQD7_9CYAN</name>
<feature type="transmembrane region" description="Helical" evidence="1">
    <location>
        <begin position="426"/>
        <end position="449"/>
    </location>
</feature>
<feature type="transmembrane region" description="Helical" evidence="1">
    <location>
        <begin position="490"/>
        <end position="507"/>
    </location>
</feature>
<keyword evidence="1" id="KW-0472">Membrane</keyword>
<feature type="transmembrane region" description="Helical" evidence="1">
    <location>
        <begin position="274"/>
        <end position="297"/>
    </location>
</feature>
<dbReference type="Proteomes" id="UP001442494">
    <property type="component" value="Unassembled WGS sequence"/>
</dbReference>
<keyword evidence="1" id="KW-0812">Transmembrane</keyword>